<dbReference type="EMBL" id="CP011502">
    <property type="protein sequence ID" value="ALX04033.1"/>
    <property type="molecule type" value="Genomic_DNA"/>
</dbReference>
<keyword evidence="3" id="KW-0408">Iron</keyword>
<evidence type="ECO:0000256" key="4">
    <source>
        <dbReference type="ARBA" id="ARBA00023014"/>
    </source>
</evidence>
<evidence type="ECO:0000256" key="3">
    <source>
        <dbReference type="ARBA" id="ARBA00023004"/>
    </source>
</evidence>
<dbReference type="Gene3D" id="3.50.50.60">
    <property type="entry name" value="FAD/NAD(P)-binding domain"/>
    <property type="match status" value="1"/>
</dbReference>
<evidence type="ECO:0000259" key="7">
    <source>
        <dbReference type="PROSITE" id="PS51296"/>
    </source>
</evidence>
<dbReference type="GO" id="GO:0016705">
    <property type="term" value="F:oxidoreductase activity, acting on paired donors, with incorporation or reduction of molecular oxygen"/>
    <property type="evidence" value="ECO:0007669"/>
    <property type="project" value="UniProtKB-ARBA"/>
</dbReference>
<dbReference type="InterPro" id="IPR006076">
    <property type="entry name" value="FAD-dep_OxRdtase"/>
</dbReference>
<dbReference type="GO" id="GO:0046872">
    <property type="term" value="F:metal ion binding"/>
    <property type="evidence" value="ECO:0007669"/>
    <property type="project" value="UniProtKB-KW"/>
</dbReference>
<dbReference type="PANTHER" id="PTHR13847">
    <property type="entry name" value="SARCOSINE DEHYDROGENASE-RELATED"/>
    <property type="match status" value="1"/>
</dbReference>
<dbReference type="InterPro" id="IPR036188">
    <property type="entry name" value="FAD/NAD-bd_sf"/>
</dbReference>
<dbReference type="Pfam" id="PF00355">
    <property type="entry name" value="Rieske"/>
    <property type="match status" value="1"/>
</dbReference>
<dbReference type="InterPro" id="IPR036922">
    <property type="entry name" value="Rieske_2Fe-2S_sf"/>
</dbReference>
<dbReference type="Gene3D" id="2.102.10.10">
    <property type="entry name" value="Rieske [2Fe-2S] iron-sulphur domain"/>
    <property type="match status" value="1"/>
</dbReference>
<dbReference type="PATRIC" id="fig|2041.4.peg.963"/>
<dbReference type="SUPFAM" id="SSF51971">
    <property type="entry name" value="Nucleotide-binding domain"/>
    <property type="match status" value="1"/>
</dbReference>
<dbReference type="Proteomes" id="UP000067689">
    <property type="component" value="Chromosome"/>
</dbReference>
<gene>
    <name evidence="8" type="ORF">AERYTH_04635</name>
</gene>
<dbReference type="Gene3D" id="3.30.9.10">
    <property type="entry name" value="D-Amino Acid Oxidase, subunit A, domain 2"/>
    <property type="match status" value="1"/>
</dbReference>
<evidence type="ECO:0000256" key="2">
    <source>
        <dbReference type="ARBA" id="ARBA00022723"/>
    </source>
</evidence>
<dbReference type="STRING" id="2041.AERYTH_04635"/>
<evidence type="ECO:0000256" key="1">
    <source>
        <dbReference type="ARBA" id="ARBA00022714"/>
    </source>
</evidence>
<evidence type="ECO:0000313" key="8">
    <source>
        <dbReference type="EMBL" id="ALX04033.1"/>
    </source>
</evidence>
<dbReference type="KEGG" id="aer:AERYTH_04635"/>
<dbReference type="SUPFAM" id="SSF50022">
    <property type="entry name" value="ISP domain"/>
    <property type="match status" value="1"/>
</dbReference>
<keyword evidence="4" id="KW-0411">Iron-sulfur</keyword>
<evidence type="ECO:0000256" key="5">
    <source>
        <dbReference type="ARBA" id="ARBA00023157"/>
    </source>
</evidence>
<organism evidence="8 9">
    <name type="scientific">Aeromicrobium erythreum</name>
    <dbReference type="NCBI Taxonomy" id="2041"/>
    <lineage>
        <taxon>Bacteria</taxon>
        <taxon>Bacillati</taxon>
        <taxon>Actinomycetota</taxon>
        <taxon>Actinomycetes</taxon>
        <taxon>Propionibacteriales</taxon>
        <taxon>Nocardioidaceae</taxon>
        <taxon>Aeromicrobium</taxon>
    </lineage>
</organism>
<feature type="domain" description="Rieske" evidence="7">
    <location>
        <begin position="385"/>
        <end position="465"/>
    </location>
</feature>
<dbReference type="PROSITE" id="PS51296">
    <property type="entry name" value="RIESKE"/>
    <property type="match status" value="1"/>
</dbReference>
<dbReference type="Pfam" id="PF01266">
    <property type="entry name" value="DAO"/>
    <property type="match status" value="1"/>
</dbReference>
<dbReference type="GO" id="GO:0004497">
    <property type="term" value="F:monooxygenase activity"/>
    <property type="evidence" value="ECO:0007669"/>
    <property type="project" value="UniProtKB-ARBA"/>
</dbReference>
<dbReference type="GO" id="GO:0051537">
    <property type="term" value="F:2 iron, 2 sulfur cluster binding"/>
    <property type="evidence" value="ECO:0007669"/>
    <property type="project" value="UniProtKB-KW"/>
</dbReference>
<reference evidence="8 9" key="1">
    <citation type="journal article" date="1991" name="Int. J. Syst. Bacteriol.">
        <title>Description of the erythromycin-producing bacterium Arthrobacter sp. strain NRRL B-3381 as Aeromicrobium erythreum gen. nov., sp. nov.</title>
        <authorList>
            <person name="Miller E.S."/>
            <person name="Woese C.R."/>
            <person name="Brenner S."/>
        </authorList>
    </citation>
    <scope>NUCLEOTIDE SEQUENCE [LARGE SCALE GENOMIC DNA]</scope>
    <source>
        <strain evidence="8 9">AR18</strain>
    </source>
</reference>
<sequence>MVDDIVIGGGVVGLSAAVELARHGRRVVLVEAHPTLGAGTSGRSTGKLSLLQGTRLSTIETHHGPATSARYVEACREAQTWVEQLLDHWDVDVQHRPAVTWASDGDRTSDTRAEDAAARRAGLPTRWQREVPAGLPGYGAVVLDDQPQVDALAYVAALGAEAVAAGVDVRLGRRVRQVSGGASPCVTLEGGEELRAAHVLVATGIPVLDRTAAFATVKPHRSYVVAFETSEEALPMAVSVGSPSWTVRGVPRPGRAPLALVGGHGHVVGRSGPAGRHLEAVRQWAREHLDVGAEVAAWSAQDYLTPDEVPIAGRAPGRAPVHVVTGLGGWGLLAGVAGARAVAAAVAQGRRLPLVPPGRLTGPRSMTSLAQWNAAVGGHLASGWLGALARPSEVPGESQGVVTRGRPPVATSTVDGCVRSVSGVCPHLGGVVRWNDVEQTWDCPLHGSRFEPDGALVEGPATRGLGPASAPRPAP</sequence>
<keyword evidence="1" id="KW-0001">2Fe-2S</keyword>
<dbReference type="PRINTS" id="PR00162">
    <property type="entry name" value="RIESKE"/>
</dbReference>
<dbReference type="InterPro" id="IPR005805">
    <property type="entry name" value="Rieske_Fe-S_prot_C"/>
</dbReference>
<evidence type="ECO:0000313" key="9">
    <source>
        <dbReference type="Proteomes" id="UP000067689"/>
    </source>
</evidence>
<dbReference type="PANTHER" id="PTHR13847:SF274">
    <property type="entry name" value="RIESKE 2FE-2S IRON-SULFUR PROTEIN YHFW-RELATED"/>
    <property type="match status" value="1"/>
</dbReference>
<dbReference type="GO" id="GO:0005737">
    <property type="term" value="C:cytoplasm"/>
    <property type="evidence" value="ECO:0007669"/>
    <property type="project" value="TreeGrafter"/>
</dbReference>
<dbReference type="GO" id="GO:0016020">
    <property type="term" value="C:membrane"/>
    <property type="evidence" value="ECO:0007669"/>
    <property type="project" value="InterPro"/>
</dbReference>
<evidence type="ECO:0000256" key="6">
    <source>
        <dbReference type="SAM" id="MobiDB-lite"/>
    </source>
</evidence>
<proteinExistence type="predicted"/>
<dbReference type="AlphaFoldDB" id="A0A0U4BFA2"/>
<name>A0A0U4BFA2_9ACTN</name>
<keyword evidence="9" id="KW-1185">Reference proteome</keyword>
<dbReference type="InterPro" id="IPR017941">
    <property type="entry name" value="Rieske_2Fe-2S"/>
</dbReference>
<protein>
    <recommendedName>
        <fullName evidence="7">Rieske domain-containing protein</fullName>
    </recommendedName>
</protein>
<feature type="region of interest" description="Disordered" evidence="6">
    <location>
        <begin position="454"/>
        <end position="475"/>
    </location>
</feature>
<keyword evidence="5" id="KW-1015">Disulfide bond</keyword>
<accession>A0A0U4BFA2</accession>
<keyword evidence="2" id="KW-0479">Metal-binding</keyword>